<dbReference type="GO" id="GO:0005576">
    <property type="term" value="C:extracellular region"/>
    <property type="evidence" value="ECO:0007669"/>
    <property type="project" value="TreeGrafter"/>
</dbReference>
<name>A0A0P1BPJ1_9BASI</name>
<dbReference type="AlphaFoldDB" id="A0A0P1BPJ1"/>
<evidence type="ECO:0000256" key="3">
    <source>
        <dbReference type="ARBA" id="ARBA00023295"/>
    </source>
</evidence>
<keyword evidence="3 4" id="KW-0326">Glycosidase</keyword>
<evidence type="ECO:0000256" key="2">
    <source>
        <dbReference type="ARBA" id="ARBA00022801"/>
    </source>
</evidence>
<dbReference type="GO" id="GO:0009986">
    <property type="term" value="C:cell surface"/>
    <property type="evidence" value="ECO:0007669"/>
    <property type="project" value="TreeGrafter"/>
</dbReference>
<dbReference type="Proteomes" id="UP000054845">
    <property type="component" value="Unassembled WGS sequence"/>
</dbReference>
<sequence length="516" mass="58239">MKVIPAALLAAAAAAQCALALPHVQTISGKSVRDAVRAQSNEEGHLQLPNPRTNPEYYARHHEMLAARYNSGPRFERPAWADRLVQAPQGLTFQSDRFRFDAEGEEMTLSNNASALFDPADSGFDYRNDKVRGVNIGNWLLFELWMSPSLANTLNSRVENGNYGDIVDEWTAAQHMSFSSLQSVLTKHYDTWFTEQDMADIAAAGLNHVRLVIPYWSFKEAVGPKAPYYTFNQFAKAKQAVQWAKKYNLKVWIDLHGVPGSQNGYDNSGRSGPIHWANDPDYYRRTKVALQKLIDEFTQPAYRGTVTAIEPVNEPAANRNGAVKNLIRQYYPEARNSIRAVGGANTLMAFHDGFLGPKYWEGFFTPNQAKRTILDVHDYFVYGDAQKNKKDIARIRDVCALEGQITRSQRFYPTVVGEMAFNGPSGDRASDRNLPVGPVKFPSGPNYPYSVRYMAFMARNSATQRYVFEKGSGWIAWSWRNDGSLDWSYKTGLQYGWNPRDLNAKPYGNDLCNGYR</sequence>
<dbReference type="GO" id="GO:0009251">
    <property type="term" value="P:glucan catabolic process"/>
    <property type="evidence" value="ECO:0007669"/>
    <property type="project" value="TreeGrafter"/>
</dbReference>
<feature type="chain" id="PRO_5006059732" evidence="5">
    <location>
        <begin position="21"/>
        <end position="516"/>
    </location>
</feature>
<evidence type="ECO:0000256" key="5">
    <source>
        <dbReference type="SAM" id="SignalP"/>
    </source>
</evidence>
<evidence type="ECO:0000256" key="4">
    <source>
        <dbReference type="RuleBase" id="RU361153"/>
    </source>
</evidence>
<dbReference type="InterPro" id="IPR017853">
    <property type="entry name" value="GH"/>
</dbReference>
<dbReference type="PANTHER" id="PTHR31297:SF42">
    <property type="entry name" value="GLYCOSIDE HYDROLASE FAMILY 5 DOMAIN-CONTAINING PROTEIN"/>
    <property type="match status" value="1"/>
</dbReference>
<proteinExistence type="inferred from homology"/>
<evidence type="ECO:0000259" key="6">
    <source>
        <dbReference type="Pfam" id="PF00150"/>
    </source>
</evidence>
<dbReference type="Gene3D" id="3.20.20.80">
    <property type="entry name" value="Glycosidases"/>
    <property type="match status" value="1"/>
</dbReference>
<evidence type="ECO:0000313" key="7">
    <source>
        <dbReference type="EMBL" id="CEH18815.1"/>
    </source>
</evidence>
<evidence type="ECO:0000256" key="1">
    <source>
        <dbReference type="ARBA" id="ARBA00005641"/>
    </source>
</evidence>
<organism evidence="7 8">
    <name type="scientific">Ceraceosorus bombacis</name>
    <dbReference type="NCBI Taxonomy" id="401625"/>
    <lineage>
        <taxon>Eukaryota</taxon>
        <taxon>Fungi</taxon>
        <taxon>Dikarya</taxon>
        <taxon>Basidiomycota</taxon>
        <taxon>Ustilaginomycotina</taxon>
        <taxon>Exobasidiomycetes</taxon>
        <taxon>Ceraceosorales</taxon>
        <taxon>Ceraceosoraceae</taxon>
        <taxon>Ceraceosorus</taxon>
    </lineage>
</organism>
<feature type="domain" description="Glycoside hydrolase family 5" evidence="6">
    <location>
        <begin position="192"/>
        <end position="481"/>
    </location>
</feature>
<dbReference type="PANTHER" id="PTHR31297">
    <property type="entry name" value="GLUCAN ENDO-1,6-BETA-GLUCOSIDASE B"/>
    <property type="match status" value="1"/>
</dbReference>
<dbReference type="OrthoDB" id="1887033at2759"/>
<comment type="similarity">
    <text evidence="1 4">Belongs to the glycosyl hydrolase 5 (cellulase A) family.</text>
</comment>
<dbReference type="InterPro" id="IPR050386">
    <property type="entry name" value="Glycosyl_hydrolase_5"/>
</dbReference>
<dbReference type="Pfam" id="PF00150">
    <property type="entry name" value="Cellulase"/>
    <property type="match status" value="1"/>
</dbReference>
<dbReference type="GO" id="GO:0008422">
    <property type="term" value="F:beta-glucosidase activity"/>
    <property type="evidence" value="ECO:0007669"/>
    <property type="project" value="TreeGrafter"/>
</dbReference>
<feature type="signal peptide" evidence="5">
    <location>
        <begin position="1"/>
        <end position="20"/>
    </location>
</feature>
<evidence type="ECO:0000313" key="8">
    <source>
        <dbReference type="Proteomes" id="UP000054845"/>
    </source>
</evidence>
<keyword evidence="8" id="KW-1185">Reference proteome</keyword>
<accession>A0A0P1BPJ1</accession>
<keyword evidence="5" id="KW-0732">Signal</keyword>
<dbReference type="SUPFAM" id="SSF51445">
    <property type="entry name" value="(Trans)glycosidases"/>
    <property type="match status" value="1"/>
</dbReference>
<dbReference type="EMBL" id="CCYA01000276">
    <property type="protein sequence ID" value="CEH18815.1"/>
    <property type="molecule type" value="Genomic_DNA"/>
</dbReference>
<dbReference type="InterPro" id="IPR001547">
    <property type="entry name" value="Glyco_hydro_5"/>
</dbReference>
<protein>
    <submittedName>
        <fullName evidence="7">Family 5 glycoside hydrolase</fullName>
    </submittedName>
</protein>
<keyword evidence="2 4" id="KW-0378">Hydrolase</keyword>
<reference evidence="7 8" key="1">
    <citation type="submission" date="2014-09" db="EMBL/GenBank/DDBJ databases">
        <authorList>
            <person name="Magalhaes I.L.F."/>
            <person name="Oliveira U."/>
            <person name="Santos F.R."/>
            <person name="Vidigal T.H.D.A."/>
            <person name="Brescovit A.D."/>
            <person name="Santos A.J."/>
        </authorList>
    </citation>
    <scope>NUCLEOTIDE SEQUENCE [LARGE SCALE GENOMIC DNA]</scope>
</reference>